<evidence type="ECO:0000313" key="1">
    <source>
        <dbReference type="EMBL" id="MDW9253306.1"/>
    </source>
</evidence>
<gene>
    <name evidence="1" type="ORF">C7S16_7159</name>
</gene>
<sequence>MPRFNAFLLAEMSAPAESPGFGKWAFYRAPGLIGQILSYYL</sequence>
<dbReference type="Proteomes" id="UP001272137">
    <property type="component" value="Unassembled WGS sequence"/>
</dbReference>
<protein>
    <submittedName>
        <fullName evidence="1">Uncharacterized protein</fullName>
    </submittedName>
</protein>
<reference evidence="1" key="1">
    <citation type="submission" date="2018-08" db="EMBL/GenBank/DDBJ databases">
        <title>Identification of Burkholderia cepacia strains that express a Burkholderia pseudomallei-like capsular polysaccharide.</title>
        <authorList>
            <person name="Burtnick M.N."/>
            <person name="Vongsouvath M."/>
            <person name="Newton P."/>
            <person name="Wuthiekanun V."/>
            <person name="Limmathurotsakul D."/>
            <person name="Brett P.J."/>
            <person name="Chantratita N."/>
            <person name="Dance D.A."/>
        </authorList>
    </citation>
    <scope>NUCLEOTIDE SEQUENCE</scope>
    <source>
        <strain evidence="1">SBXCC001</strain>
    </source>
</reference>
<accession>A0AAW9CUE9</accession>
<name>A0AAW9CUE9_BURTH</name>
<proteinExistence type="predicted"/>
<organism evidence="1 2">
    <name type="scientific">Burkholderia thailandensis</name>
    <dbReference type="NCBI Taxonomy" id="57975"/>
    <lineage>
        <taxon>Bacteria</taxon>
        <taxon>Pseudomonadati</taxon>
        <taxon>Pseudomonadota</taxon>
        <taxon>Betaproteobacteria</taxon>
        <taxon>Burkholderiales</taxon>
        <taxon>Burkholderiaceae</taxon>
        <taxon>Burkholderia</taxon>
        <taxon>pseudomallei group</taxon>
    </lineage>
</organism>
<dbReference type="AlphaFoldDB" id="A0AAW9CUE9"/>
<evidence type="ECO:0000313" key="2">
    <source>
        <dbReference type="Proteomes" id="UP001272137"/>
    </source>
</evidence>
<comment type="caution">
    <text evidence="1">The sequence shown here is derived from an EMBL/GenBank/DDBJ whole genome shotgun (WGS) entry which is preliminary data.</text>
</comment>
<dbReference type="EMBL" id="QXCT01000001">
    <property type="protein sequence ID" value="MDW9253306.1"/>
    <property type="molecule type" value="Genomic_DNA"/>
</dbReference>